<feature type="signal peptide" evidence="2">
    <location>
        <begin position="1"/>
        <end position="22"/>
    </location>
</feature>
<keyword evidence="1" id="KW-1133">Transmembrane helix</keyword>
<evidence type="ECO:0000313" key="4">
    <source>
        <dbReference type="EMBL" id="MBB4247188.1"/>
    </source>
</evidence>
<evidence type="ECO:0000256" key="2">
    <source>
        <dbReference type="SAM" id="SignalP"/>
    </source>
</evidence>
<feature type="chain" id="PRO_5032384699" description="Ice-binding protein C-terminal domain-containing protein" evidence="2">
    <location>
        <begin position="23"/>
        <end position="182"/>
    </location>
</feature>
<dbReference type="Pfam" id="PF07589">
    <property type="entry name" value="PEP-CTERM"/>
    <property type="match status" value="1"/>
</dbReference>
<evidence type="ECO:0000259" key="3">
    <source>
        <dbReference type="Pfam" id="PF07589"/>
    </source>
</evidence>
<feature type="transmembrane region" description="Helical" evidence="1">
    <location>
        <begin position="156"/>
        <end position="173"/>
    </location>
</feature>
<organism evidence="4 5">
    <name type="scientific">Rhodocyclus tenuis</name>
    <name type="common">Rhodospirillum tenue</name>
    <dbReference type="NCBI Taxonomy" id="1066"/>
    <lineage>
        <taxon>Bacteria</taxon>
        <taxon>Pseudomonadati</taxon>
        <taxon>Pseudomonadota</taxon>
        <taxon>Betaproteobacteria</taxon>
        <taxon>Rhodocyclales</taxon>
        <taxon>Rhodocyclaceae</taxon>
        <taxon>Rhodocyclus</taxon>
    </lineage>
</organism>
<gene>
    <name evidence="4" type="ORF">GGD90_001554</name>
</gene>
<dbReference type="RefSeq" id="WP_153115685.1">
    <property type="nucleotide sequence ID" value="NZ_JACIGE010000004.1"/>
</dbReference>
<keyword evidence="1" id="KW-0472">Membrane</keyword>
<dbReference type="EMBL" id="JACIGE010000004">
    <property type="protein sequence ID" value="MBB4247188.1"/>
    <property type="molecule type" value="Genomic_DNA"/>
</dbReference>
<evidence type="ECO:0000256" key="1">
    <source>
        <dbReference type="SAM" id="Phobius"/>
    </source>
</evidence>
<name>A0A840G925_RHOTE</name>
<keyword evidence="1" id="KW-0812">Transmembrane</keyword>
<evidence type="ECO:0000313" key="5">
    <source>
        <dbReference type="Proteomes" id="UP000587070"/>
    </source>
</evidence>
<dbReference type="Proteomes" id="UP000587070">
    <property type="component" value="Unassembled WGS sequence"/>
</dbReference>
<proteinExistence type="predicted"/>
<protein>
    <recommendedName>
        <fullName evidence="3">Ice-binding protein C-terminal domain-containing protein</fullName>
    </recommendedName>
</protein>
<sequence>MNKLAISLALAGIFATAGTANAAFAIDTLPTGVTLVSFTHALGGDNSFSDIYNFQLSGPANLSGVLSNNPVSIPLLGTIVDTSGLSASLFSGLGGVNAASVQGPASSPIGSFGLTQGNFAGLAAGIYHVTISGSVTGIYAGSYSLGLSSTPAVPEAGSYAMLLAGLGLMGAIVRRRVSKREP</sequence>
<feature type="domain" description="Ice-binding protein C-terminal" evidence="3">
    <location>
        <begin position="152"/>
        <end position="176"/>
    </location>
</feature>
<dbReference type="AlphaFoldDB" id="A0A840G925"/>
<comment type="caution">
    <text evidence="4">The sequence shown here is derived from an EMBL/GenBank/DDBJ whole genome shotgun (WGS) entry which is preliminary data.</text>
</comment>
<dbReference type="NCBIfam" id="NF038126">
    <property type="entry name" value="PEP_CTERM_FxDxF"/>
    <property type="match status" value="1"/>
</dbReference>
<reference evidence="4 5" key="1">
    <citation type="submission" date="2020-08" db="EMBL/GenBank/DDBJ databases">
        <title>Genome sequencing of Purple Non-Sulfur Bacteria from various extreme environments.</title>
        <authorList>
            <person name="Mayer M."/>
        </authorList>
    </citation>
    <scope>NUCLEOTIDE SEQUENCE [LARGE SCALE GENOMIC DNA]</scope>
    <source>
        <strain evidence="4 5">2761</strain>
    </source>
</reference>
<accession>A0A840G925</accession>
<dbReference type="InterPro" id="IPR013424">
    <property type="entry name" value="Ice-binding_C"/>
</dbReference>
<keyword evidence="5" id="KW-1185">Reference proteome</keyword>
<keyword evidence="2" id="KW-0732">Signal</keyword>